<sequence length="231" mass="26327">MEANIVISRLWCEGKLVTAVESDDVADWVLQQRLLELPDINQLDAASFKRAQLVYPELLNLRLQQAKPNSLTLGDALADCLEAASYFNIENHNVAELDDNTHLTLQQAFYSHFNRFWLALHQLMLLQPEHKILVDLAVAAPAFCPDLPAYELALQRKLLCHCVGYYGIEFVAAYLHQLRPELIAYLADRLLYQVDEVQYLLQLLSKWQGEEVLASRQDVIDHLSDKLAALS</sequence>
<organism evidence="1 2">
    <name type="scientific">Rheinheimera maricola</name>
    <dbReference type="NCBI Taxonomy" id="2793282"/>
    <lineage>
        <taxon>Bacteria</taxon>
        <taxon>Pseudomonadati</taxon>
        <taxon>Pseudomonadota</taxon>
        <taxon>Gammaproteobacteria</taxon>
        <taxon>Chromatiales</taxon>
        <taxon>Chromatiaceae</taxon>
        <taxon>Rheinheimera</taxon>
    </lineage>
</organism>
<dbReference type="EMBL" id="JAERPS020000007">
    <property type="protein sequence ID" value="MBZ9613519.1"/>
    <property type="molecule type" value="Genomic_DNA"/>
</dbReference>
<gene>
    <name evidence="1" type="ORF">I4W93_018150</name>
</gene>
<evidence type="ECO:0000313" key="1">
    <source>
        <dbReference type="EMBL" id="MBZ9613519.1"/>
    </source>
</evidence>
<dbReference type="RefSeq" id="WP_205312047.1">
    <property type="nucleotide sequence ID" value="NZ_JAERPS020000007.1"/>
</dbReference>
<reference evidence="1 2" key="1">
    <citation type="submission" date="2021-08" db="EMBL/GenBank/DDBJ databases">
        <title>Rheinheimera aquimaris sp. nov., isolated from seawater of the East Sea in Korea.</title>
        <authorList>
            <person name="Kim K.H."/>
            <person name="Wenting R."/>
            <person name="Kim K.R."/>
            <person name="Jeon C.O."/>
        </authorList>
    </citation>
    <scope>NUCLEOTIDE SEQUENCE [LARGE SCALE GENOMIC DNA]</scope>
    <source>
        <strain evidence="1 2">MA-13</strain>
    </source>
</reference>
<protein>
    <submittedName>
        <fullName evidence="1">Uncharacterized protein</fullName>
    </submittedName>
</protein>
<evidence type="ECO:0000313" key="2">
    <source>
        <dbReference type="Proteomes" id="UP000663814"/>
    </source>
</evidence>
<comment type="caution">
    <text evidence="1">The sequence shown here is derived from an EMBL/GenBank/DDBJ whole genome shotgun (WGS) entry which is preliminary data.</text>
</comment>
<keyword evidence="2" id="KW-1185">Reference proteome</keyword>
<dbReference type="Proteomes" id="UP000663814">
    <property type="component" value="Unassembled WGS sequence"/>
</dbReference>
<accession>A0ABS7XD84</accession>
<name>A0ABS7XD84_9GAMM</name>
<proteinExistence type="predicted"/>